<gene>
    <name evidence="1" type="ORF">K488DRAFT_77792</name>
</gene>
<dbReference type="Proteomes" id="UP000814128">
    <property type="component" value="Unassembled WGS sequence"/>
</dbReference>
<proteinExistence type="predicted"/>
<reference evidence="1" key="1">
    <citation type="submission" date="2021-02" db="EMBL/GenBank/DDBJ databases">
        <authorList>
            <consortium name="DOE Joint Genome Institute"/>
            <person name="Ahrendt S."/>
            <person name="Looney B.P."/>
            <person name="Miyauchi S."/>
            <person name="Morin E."/>
            <person name="Drula E."/>
            <person name="Courty P.E."/>
            <person name="Chicoki N."/>
            <person name="Fauchery L."/>
            <person name="Kohler A."/>
            <person name="Kuo A."/>
            <person name="Labutti K."/>
            <person name="Pangilinan J."/>
            <person name="Lipzen A."/>
            <person name="Riley R."/>
            <person name="Andreopoulos W."/>
            <person name="He G."/>
            <person name="Johnson J."/>
            <person name="Barry K.W."/>
            <person name="Grigoriev I.V."/>
            <person name="Nagy L."/>
            <person name="Hibbett D."/>
            <person name="Henrissat B."/>
            <person name="Matheny P.B."/>
            <person name="Labbe J."/>
            <person name="Martin F."/>
        </authorList>
    </citation>
    <scope>NUCLEOTIDE SEQUENCE</scope>
    <source>
        <strain evidence="1">EC-137</strain>
    </source>
</reference>
<reference evidence="1" key="2">
    <citation type="journal article" date="2022" name="New Phytol.">
        <title>Evolutionary transition to the ectomycorrhizal habit in the genomes of a hyperdiverse lineage of mushroom-forming fungi.</title>
        <authorList>
            <person name="Looney B."/>
            <person name="Miyauchi S."/>
            <person name="Morin E."/>
            <person name="Drula E."/>
            <person name="Courty P.E."/>
            <person name="Kohler A."/>
            <person name="Kuo A."/>
            <person name="LaButti K."/>
            <person name="Pangilinan J."/>
            <person name="Lipzen A."/>
            <person name="Riley R."/>
            <person name="Andreopoulos W."/>
            <person name="He G."/>
            <person name="Johnson J."/>
            <person name="Nolan M."/>
            <person name="Tritt A."/>
            <person name="Barry K.W."/>
            <person name="Grigoriev I.V."/>
            <person name="Nagy L.G."/>
            <person name="Hibbett D."/>
            <person name="Henrissat B."/>
            <person name="Matheny P.B."/>
            <person name="Labbe J."/>
            <person name="Martin F.M."/>
        </authorList>
    </citation>
    <scope>NUCLEOTIDE SEQUENCE</scope>
    <source>
        <strain evidence="1">EC-137</strain>
    </source>
</reference>
<organism evidence="1 2">
    <name type="scientific">Vararia minispora EC-137</name>
    <dbReference type="NCBI Taxonomy" id="1314806"/>
    <lineage>
        <taxon>Eukaryota</taxon>
        <taxon>Fungi</taxon>
        <taxon>Dikarya</taxon>
        <taxon>Basidiomycota</taxon>
        <taxon>Agaricomycotina</taxon>
        <taxon>Agaricomycetes</taxon>
        <taxon>Russulales</taxon>
        <taxon>Lachnocladiaceae</taxon>
        <taxon>Vararia</taxon>
    </lineage>
</organism>
<evidence type="ECO:0000313" key="1">
    <source>
        <dbReference type="EMBL" id="KAI0033569.1"/>
    </source>
</evidence>
<comment type="caution">
    <text evidence="1">The sequence shown here is derived from an EMBL/GenBank/DDBJ whole genome shotgun (WGS) entry which is preliminary data.</text>
</comment>
<protein>
    <submittedName>
        <fullName evidence="1">NAD-P-binding protein</fullName>
    </submittedName>
</protein>
<dbReference type="EMBL" id="MU273516">
    <property type="protein sequence ID" value="KAI0033569.1"/>
    <property type="molecule type" value="Genomic_DNA"/>
</dbReference>
<sequence>MSAGLFFSIIKDALTQHAYDPARDIPDQTGKVVLITGSYAGIGYETGRYLAARGAKVYMACRSREKTLAAIERLEAELPDVKKDGRVRFLEVDMSDMKAVKQAAEEFAKRERRLDVLVHNAGRMTSPYELSKEGIELSIAVNHLGVAALTESLMPLLMSTASEPDSDVRVVVDRPKDAQLDSLEGWNNYGGFLDNAYKSQLRRYGMTKYMNILWVAGLQKELNKKNVPITAMALHPGVVWTDGFQEKSPWYIRSSVRAIALSPAAGAYTTLFAATNPVVKQQRDTFMGGYLVPFGEVAEPGVSDARSESRIKMLWETTQKVLANILEASNA</sequence>
<accession>A0ACB8QP65</accession>
<name>A0ACB8QP65_9AGAM</name>
<keyword evidence="2" id="KW-1185">Reference proteome</keyword>
<evidence type="ECO:0000313" key="2">
    <source>
        <dbReference type="Proteomes" id="UP000814128"/>
    </source>
</evidence>